<dbReference type="GO" id="GO:0044594">
    <property type="term" value="F:17-beta-hydroxysteroid dehydrogenase (NAD+) activity"/>
    <property type="evidence" value="ECO:0007669"/>
    <property type="project" value="TreeGrafter"/>
</dbReference>
<dbReference type="InParanoid" id="A0A0H2S3P1"/>
<dbReference type="GO" id="GO:0003857">
    <property type="term" value="F:(3S)-3-hydroxyacyl-CoA dehydrogenase (NAD+) activity"/>
    <property type="evidence" value="ECO:0007669"/>
    <property type="project" value="TreeGrafter"/>
</dbReference>
<dbReference type="Gene3D" id="3.10.129.10">
    <property type="entry name" value="Hotdog Thioesterase"/>
    <property type="match status" value="1"/>
</dbReference>
<reference evidence="3 4" key="1">
    <citation type="submission" date="2015-04" db="EMBL/GenBank/DDBJ databases">
        <title>Complete genome sequence of Schizopora paradoxa KUC8140, a cosmopolitan wood degrader in East Asia.</title>
        <authorList>
            <consortium name="DOE Joint Genome Institute"/>
            <person name="Min B."/>
            <person name="Park H."/>
            <person name="Jang Y."/>
            <person name="Kim J.-J."/>
            <person name="Kim K.H."/>
            <person name="Pangilinan J."/>
            <person name="Lipzen A."/>
            <person name="Riley R."/>
            <person name="Grigoriev I.V."/>
            <person name="Spatafora J.W."/>
            <person name="Choi I.-G."/>
        </authorList>
    </citation>
    <scope>NUCLEOTIDE SEQUENCE [LARGE SCALE GENOMIC DNA]</scope>
    <source>
        <strain evidence="3 4">KUC8140</strain>
    </source>
</reference>
<dbReference type="SUPFAM" id="SSF54637">
    <property type="entry name" value="Thioesterase/thiol ester dehydrase-isomerase"/>
    <property type="match status" value="2"/>
</dbReference>
<keyword evidence="4" id="KW-1185">Reference proteome</keyword>
<dbReference type="InterPro" id="IPR029069">
    <property type="entry name" value="HotDog_dom_sf"/>
</dbReference>
<dbReference type="STRING" id="27342.A0A0H2S3P1"/>
<dbReference type="CDD" id="cd03448">
    <property type="entry name" value="HDE_HSD"/>
    <property type="match status" value="1"/>
</dbReference>
<gene>
    <name evidence="3" type="ORF">SCHPADRAFT_935927</name>
</gene>
<protein>
    <submittedName>
        <fullName evidence="3">Peroxisomal dehydratase</fullName>
    </submittedName>
</protein>
<dbReference type="GO" id="GO:0004300">
    <property type="term" value="F:enoyl-CoA hydratase activity"/>
    <property type="evidence" value="ECO:0007669"/>
    <property type="project" value="TreeGrafter"/>
</dbReference>
<dbReference type="Pfam" id="PF01575">
    <property type="entry name" value="MaoC_dehydratas"/>
    <property type="match status" value="1"/>
</dbReference>
<dbReference type="EMBL" id="KQ085892">
    <property type="protein sequence ID" value="KLO18657.1"/>
    <property type="molecule type" value="Genomic_DNA"/>
</dbReference>
<evidence type="ECO:0000259" key="1">
    <source>
        <dbReference type="Pfam" id="PF01575"/>
    </source>
</evidence>
<sequence length="309" mass="33418">MSSTINLEKAVGVELDVEPVAWNTRDLLLYAVGIGAKKDDLAMVYELDKHFAPFPTYPVVLPLKGESQELNVFRERVHERRVAGLPRFDPNRGVHGSQSIEILKPLPTVSGAGWKMRRRIVESGIIIETESVLEDASGVVYAKLFSGSFNVGAKATGQRFSKAIAAPPAAKPPPKDRKPDWVFTDKTSPEQAILYRLSGDYNPLHIDPTIGKAANFGGVILHGLSTFGFVARGILTEVGGGDPNGLRYFGVRFTSPVRPGDALETSVWEIGPVGGGFTEVAFVTKDVTSGKICLGNGVAYIKKIEKSKL</sequence>
<dbReference type="InterPro" id="IPR054357">
    <property type="entry name" value="MFE-2_N"/>
</dbReference>
<name>A0A0H2S3P1_9AGAM</name>
<dbReference type="PANTHER" id="PTHR13078">
    <property type="entry name" value="PEROXISOMAL MULTIFUNCTIONAL ENZYME TYPE 2-RELATED"/>
    <property type="match status" value="1"/>
</dbReference>
<dbReference type="AlphaFoldDB" id="A0A0H2S3P1"/>
<organism evidence="3 4">
    <name type="scientific">Schizopora paradoxa</name>
    <dbReference type="NCBI Taxonomy" id="27342"/>
    <lineage>
        <taxon>Eukaryota</taxon>
        <taxon>Fungi</taxon>
        <taxon>Dikarya</taxon>
        <taxon>Basidiomycota</taxon>
        <taxon>Agaricomycotina</taxon>
        <taxon>Agaricomycetes</taxon>
        <taxon>Hymenochaetales</taxon>
        <taxon>Schizoporaceae</taxon>
        <taxon>Schizopora</taxon>
    </lineage>
</organism>
<accession>A0A0H2S3P1</accession>
<dbReference type="GO" id="GO:0005777">
    <property type="term" value="C:peroxisome"/>
    <property type="evidence" value="ECO:0007669"/>
    <property type="project" value="TreeGrafter"/>
</dbReference>
<feature type="domain" description="Peroxisomal multifunctional enzyme type 2-like N-terminal" evidence="2">
    <location>
        <begin position="22"/>
        <end position="109"/>
    </location>
</feature>
<evidence type="ECO:0000313" key="4">
    <source>
        <dbReference type="Proteomes" id="UP000053477"/>
    </source>
</evidence>
<dbReference type="Proteomes" id="UP000053477">
    <property type="component" value="Unassembled WGS sequence"/>
</dbReference>
<dbReference type="PANTHER" id="PTHR13078:SF57">
    <property type="entry name" value="DEHYDRATASE, PUTATIVE (AFU_ORTHOLOGUE AFUA_5G00640)-RELATED"/>
    <property type="match status" value="1"/>
</dbReference>
<evidence type="ECO:0000313" key="3">
    <source>
        <dbReference type="EMBL" id="KLO18657.1"/>
    </source>
</evidence>
<dbReference type="InterPro" id="IPR002539">
    <property type="entry name" value="MaoC-like_dom"/>
</dbReference>
<evidence type="ECO:0000259" key="2">
    <source>
        <dbReference type="Pfam" id="PF22622"/>
    </source>
</evidence>
<dbReference type="Pfam" id="PF22622">
    <property type="entry name" value="MFE-2_hydrat-2_N"/>
    <property type="match status" value="1"/>
</dbReference>
<proteinExistence type="predicted"/>
<feature type="domain" description="MaoC-like" evidence="1">
    <location>
        <begin position="176"/>
        <end position="285"/>
    </location>
</feature>
<dbReference type="OrthoDB" id="60204at2759"/>
<dbReference type="GO" id="GO:0006635">
    <property type="term" value="P:fatty acid beta-oxidation"/>
    <property type="evidence" value="ECO:0007669"/>
    <property type="project" value="TreeGrafter"/>
</dbReference>